<proteinExistence type="predicted"/>
<evidence type="ECO:0000313" key="1">
    <source>
        <dbReference type="EMBL" id="KAJ1676319.1"/>
    </source>
</evidence>
<reference evidence="1" key="1">
    <citation type="submission" date="2022-06" db="EMBL/GenBank/DDBJ databases">
        <title>Phylogenomic reconstructions and comparative analyses of Kickxellomycotina fungi.</title>
        <authorList>
            <person name="Reynolds N.K."/>
            <person name="Stajich J.E."/>
            <person name="Barry K."/>
            <person name="Grigoriev I.V."/>
            <person name="Crous P."/>
            <person name="Smith M.E."/>
        </authorList>
    </citation>
    <scope>NUCLEOTIDE SEQUENCE</scope>
    <source>
        <strain evidence="1">RSA 2271</strain>
    </source>
</reference>
<accession>A0ACC1HIF7</accession>
<evidence type="ECO:0000313" key="2">
    <source>
        <dbReference type="Proteomes" id="UP001145114"/>
    </source>
</evidence>
<dbReference type="Proteomes" id="UP001145114">
    <property type="component" value="Unassembled WGS sequence"/>
</dbReference>
<protein>
    <submittedName>
        <fullName evidence="1">Uncharacterized protein</fullName>
    </submittedName>
</protein>
<comment type="caution">
    <text evidence="1">The sequence shown here is derived from an EMBL/GenBank/DDBJ whole genome shotgun (WGS) entry which is preliminary data.</text>
</comment>
<organism evidence="1 2">
    <name type="scientific">Spiromyces aspiralis</name>
    <dbReference type="NCBI Taxonomy" id="68401"/>
    <lineage>
        <taxon>Eukaryota</taxon>
        <taxon>Fungi</taxon>
        <taxon>Fungi incertae sedis</taxon>
        <taxon>Zoopagomycota</taxon>
        <taxon>Kickxellomycotina</taxon>
        <taxon>Kickxellomycetes</taxon>
        <taxon>Kickxellales</taxon>
        <taxon>Kickxellaceae</taxon>
        <taxon>Spiromyces</taxon>
    </lineage>
</organism>
<keyword evidence="2" id="KW-1185">Reference proteome</keyword>
<gene>
    <name evidence="1" type="ORF">EV182_008432</name>
</gene>
<dbReference type="EMBL" id="JAMZIH010004326">
    <property type="protein sequence ID" value="KAJ1676319.1"/>
    <property type="molecule type" value="Genomic_DNA"/>
</dbReference>
<sequence>MRRICEVLQKDGFKIAGVYCLESQFIEDTAKYFAGVMSAMSAMFNLEVPHINVMTKMDLISEAQRKLLDRYFDPDPLLLGEGAISDMGEQFRELNLALANLIDDFSMVSFIPLNIKDENSISYVLSHADNALQWGEDQEPREPQ</sequence>
<feature type="non-terminal residue" evidence="1">
    <location>
        <position position="144"/>
    </location>
</feature>
<name>A0ACC1HIF7_9FUNG</name>